<dbReference type="GO" id="GO:0005739">
    <property type="term" value="C:mitochondrion"/>
    <property type="evidence" value="ECO:0007669"/>
    <property type="project" value="TreeGrafter"/>
</dbReference>
<keyword evidence="5 6" id="KW-0472">Membrane</keyword>
<accession>A0A9D4IGL2</accession>
<dbReference type="GO" id="GO:0016020">
    <property type="term" value="C:membrane"/>
    <property type="evidence" value="ECO:0007669"/>
    <property type="project" value="UniProtKB-SubCell"/>
</dbReference>
<dbReference type="EMBL" id="JAIWYP010000009">
    <property type="protein sequence ID" value="KAH3772579.1"/>
    <property type="molecule type" value="Genomic_DNA"/>
</dbReference>
<evidence type="ECO:0000313" key="8">
    <source>
        <dbReference type="Proteomes" id="UP000828390"/>
    </source>
</evidence>
<comment type="similarity">
    <text evidence="2 6">Belongs to the peroxisomal membrane protein PXMP2/4 family.</text>
</comment>
<organism evidence="7 8">
    <name type="scientific">Dreissena polymorpha</name>
    <name type="common">Zebra mussel</name>
    <name type="synonym">Mytilus polymorpha</name>
    <dbReference type="NCBI Taxonomy" id="45954"/>
    <lineage>
        <taxon>Eukaryota</taxon>
        <taxon>Metazoa</taxon>
        <taxon>Spiralia</taxon>
        <taxon>Lophotrochozoa</taxon>
        <taxon>Mollusca</taxon>
        <taxon>Bivalvia</taxon>
        <taxon>Autobranchia</taxon>
        <taxon>Heteroconchia</taxon>
        <taxon>Euheterodonta</taxon>
        <taxon>Imparidentia</taxon>
        <taxon>Neoheterodontei</taxon>
        <taxon>Myida</taxon>
        <taxon>Dreissenoidea</taxon>
        <taxon>Dreissenidae</taxon>
        <taxon>Dreissena</taxon>
    </lineage>
</organism>
<evidence type="ECO:0000256" key="3">
    <source>
        <dbReference type="ARBA" id="ARBA00022692"/>
    </source>
</evidence>
<dbReference type="Proteomes" id="UP000828390">
    <property type="component" value="Unassembled WGS sequence"/>
</dbReference>
<name>A0A9D4IGL2_DREPO</name>
<evidence type="ECO:0000256" key="4">
    <source>
        <dbReference type="ARBA" id="ARBA00022989"/>
    </source>
</evidence>
<feature type="transmembrane region" description="Helical" evidence="6">
    <location>
        <begin position="107"/>
        <end position="125"/>
    </location>
</feature>
<dbReference type="InterPro" id="IPR007248">
    <property type="entry name" value="Mpv17_PMP22"/>
</dbReference>
<keyword evidence="4 6" id="KW-1133">Transmembrane helix</keyword>
<dbReference type="PANTHER" id="PTHR11266:SF8">
    <property type="entry name" value="MPV17-LIKE PROTEIN 2"/>
    <property type="match status" value="1"/>
</dbReference>
<sequence>MGAVTRLWKHATIRSISSKVGILFSRRYLFYTNSAISVVMSCTGDALEQHYRILQGEQTQMDWKRSHDIGFSGLLIGAFCHLWYIMLDCWFPGRTLGIAVKKSLVDQTVSSPICISAFLFVTSFFEGKTSAQMKQELKEKGKILYKAEWMVWPPAQIINFYFVPTRYRVMFGSSVSFGFEWYFSFVKYGDRHSKAGALDLVSHDTTVSEDKLTDMTQPMFQKVQSHLPFAHSQSTDIVQLKQDMFHIDSKCLRKRWHEQSCQQ</sequence>
<comment type="subcellular location">
    <subcellularLocation>
        <location evidence="1">Membrane</location>
        <topology evidence="1">Multi-pass membrane protein</topology>
    </subcellularLocation>
</comment>
<keyword evidence="3 6" id="KW-0812">Transmembrane</keyword>
<protein>
    <recommendedName>
        <fullName evidence="9">Mpv17-like protein 2</fullName>
    </recommendedName>
</protein>
<dbReference type="Pfam" id="PF04117">
    <property type="entry name" value="Mpv17_PMP22"/>
    <property type="match status" value="1"/>
</dbReference>
<dbReference type="AlphaFoldDB" id="A0A9D4IGL2"/>
<evidence type="ECO:0000313" key="7">
    <source>
        <dbReference type="EMBL" id="KAH3772579.1"/>
    </source>
</evidence>
<comment type="caution">
    <text evidence="7">The sequence shown here is derived from an EMBL/GenBank/DDBJ whole genome shotgun (WGS) entry which is preliminary data.</text>
</comment>
<feature type="transmembrane region" description="Helical" evidence="6">
    <location>
        <begin position="68"/>
        <end position="87"/>
    </location>
</feature>
<proteinExistence type="inferred from homology"/>
<dbReference type="GO" id="GO:0061668">
    <property type="term" value="P:mitochondrial ribosome assembly"/>
    <property type="evidence" value="ECO:0007669"/>
    <property type="project" value="TreeGrafter"/>
</dbReference>
<keyword evidence="8" id="KW-1185">Reference proteome</keyword>
<evidence type="ECO:0000256" key="5">
    <source>
        <dbReference type="ARBA" id="ARBA00023136"/>
    </source>
</evidence>
<evidence type="ECO:0000256" key="2">
    <source>
        <dbReference type="ARBA" id="ARBA00006824"/>
    </source>
</evidence>
<reference evidence="7" key="2">
    <citation type="submission" date="2020-11" db="EMBL/GenBank/DDBJ databases">
        <authorList>
            <person name="McCartney M.A."/>
            <person name="Auch B."/>
            <person name="Kono T."/>
            <person name="Mallez S."/>
            <person name="Becker A."/>
            <person name="Gohl D.M."/>
            <person name="Silverstein K.A.T."/>
            <person name="Koren S."/>
            <person name="Bechman K.B."/>
            <person name="Herman A."/>
            <person name="Abrahante J.E."/>
            <person name="Garbe J."/>
        </authorList>
    </citation>
    <scope>NUCLEOTIDE SEQUENCE</scope>
    <source>
        <strain evidence="7">Duluth1</strain>
        <tissue evidence="7">Whole animal</tissue>
    </source>
</reference>
<evidence type="ECO:0000256" key="1">
    <source>
        <dbReference type="ARBA" id="ARBA00004141"/>
    </source>
</evidence>
<gene>
    <name evidence="7" type="ORF">DPMN_173920</name>
</gene>
<evidence type="ECO:0008006" key="9">
    <source>
        <dbReference type="Google" id="ProtNLM"/>
    </source>
</evidence>
<reference evidence="7" key="1">
    <citation type="journal article" date="2019" name="bioRxiv">
        <title>The Genome of the Zebra Mussel, Dreissena polymorpha: A Resource for Invasive Species Research.</title>
        <authorList>
            <person name="McCartney M.A."/>
            <person name="Auch B."/>
            <person name="Kono T."/>
            <person name="Mallez S."/>
            <person name="Zhang Y."/>
            <person name="Obille A."/>
            <person name="Becker A."/>
            <person name="Abrahante J.E."/>
            <person name="Garbe J."/>
            <person name="Badalamenti J.P."/>
            <person name="Herman A."/>
            <person name="Mangelson H."/>
            <person name="Liachko I."/>
            <person name="Sullivan S."/>
            <person name="Sone E.D."/>
            <person name="Koren S."/>
            <person name="Silverstein K.A.T."/>
            <person name="Beckman K.B."/>
            <person name="Gohl D.M."/>
        </authorList>
    </citation>
    <scope>NUCLEOTIDE SEQUENCE</scope>
    <source>
        <strain evidence="7">Duluth1</strain>
        <tissue evidence="7">Whole animal</tissue>
    </source>
</reference>
<dbReference type="PANTHER" id="PTHR11266">
    <property type="entry name" value="PEROXISOMAL MEMBRANE PROTEIN 2, PXMP2 MPV17"/>
    <property type="match status" value="1"/>
</dbReference>
<evidence type="ECO:0000256" key="6">
    <source>
        <dbReference type="RuleBase" id="RU363053"/>
    </source>
</evidence>